<evidence type="ECO:0000256" key="1">
    <source>
        <dbReference type="ARBA" id="ARBA00022729"/>
    </source>
</evidence>
<dbReference type="InterPro" id="IPR005202">
    <property type="entry name" value="TF_GRAS"/>
</dbReference>
<name>A0AA88UUU8_9ASTE</name>
<dbReference type="InterPro" id="IPR051343">
    <property type="entry name" value="G-type_lectin_kinases/EP1-like"/>
</dbReference>
<protein>
    <submittedName>
        <fullName evidence="4">Uncharacterized protein</fullName>
    </submittedName>
</protein>
<proteinExistence type="predicted"/>
<dbReference type="PANTHER" id="PTHR47976">
    <property type="entry name" value="G-TYPE LECTIN S-RECEPTOR-LIKE SERINE/THREONINE-PROTEIN KINASE SD2-5"/>
    <property type="match status" value="1"/>
</dbReference>
<gene>
    <name evidence="4" type="ORF">RJ640_016661</name>
</gene>
<comment type="caution">
    <text evidence="4">The sequence shown here is derived from an EMBL/GenBank/DDBJ whole genome shotgun (WGS) entry which is preliminary data.</text>
</comment>
<dbReference type="Pfam" id="PF03514">
    <property type="entry name" value="GRAS"/>
    <property type="match status" value="1"/>
</dbReference>
<dbReference type="PANTHER" id="PTHR47976:SF15">
    <property type="entry name" value="G-TYPE LECTIN S-RECEPTOR-LIKE SERINE_THREONINE-PROTEIN KINASE RLK1"/>
    <property type="match status" value="1"/>
</dbReference>
<dbReference type="AlphaFoldDB" id="A0AA88UUU8"/>
<evidence type="ECO:0000313" key="5">
    <source>
        <dbReference type="Proteomes" id="UP001187471"/>
    </source>
</evidence>
<keyword evidence="1" id="KW-0732">Signal</keyword>
<evidence type="ECO:0000313" key="4">
    <source>
        <dbReference type="EMBL" id="KAK2989537.1"/>
    </source>
</evidence>
<keyword evidence="2" id="KW-0805">Transcription regulation</keyword>
<sequence>MPVPQDVEYLCKQVNKVYETSGRMTLHIIDFDILYGFQWPCLIQGISPETRWAPKASDYRNRHASTRSNIQFSCKLEVTKNESCLQDCFCAFAIHRGDSCWKKKLPLSNRTKDSSVNGKAFLKFRKGDLPPQPRPKFQGSKDHGSLIVVGSVLLAGFQKYCSVKRLRNVVQDGDTEFWFWDCFQEGRLDALVENDKQALNDWEKFKRFVMVGIWYVQEDLSLRPAMKKIIQMLEENVEVAVPSCPFPNFNSTYR</sequence>
<dbReference type="Proteomes" id="UP001187471">
    <property type="component" value="Unassembled WGS sequence"/>
</dbReference>
<keyword evidence="3" id="KW-0804">Transcription</keyword>
<evidence type="ECO:0000256" key="2">
    <source>
        <dbReference type="ARBA" id="ARBA00023015"/>
    </source>
</evidence>
<dbReference type="EMBL" id="JAVXUO010000733">
    <property type="protein sequence ID" value="KAK2989537.1"/>
    <property type="molecule type" value="Genomic_DNA"/>
</dbReference>
<evidence type="ECO:0000256" key="3">
    <source>
        <dbReference type="ARBA" id="ARBA00023163"/>
    </source>
</evidence>
<keyword evidence="5" id="KW-1185">Reference proteome</keyword>
<organism evidence="4 5">
    <name type="scientific">Escallonia rubra</name>
    <dbReference type="NCBI Taxonomy" id="112253"/>
    <lineage>
        <taxon>Eukaryota</taxon>
        <taxon>Viridiplantae</taxon>
        <taxon>Streptophyta</taxon>
        <taxon>Embryophyta</taxon>
        <taxon>Tracheophyta</taxon>
        <taxon>Spermatophyta</taxon>
        <taxon>Magnoliopsida</taxon>
        <taxon>eudicotyledons</taxon>
        <taxon>Gunneridae</taxon>
        <taxon>Pentapetalae</taxon>
        <taxon>asterids</taxon>
        <taxon>campanulids</taxon>
        <taxon>Escalloniales</taxon>
        <taxon>Escalloniaceae</taxon>
        <taxon>Escallonia</taxon>
    </lineage>
</organism>
<accession>A0AA88UUU8</accession>
<reference evidence="4" key="1">
    <citation type="submission" date="2022-12" db="EMBL/GenBank/DDBJ databases">
        <title>Draft genome assemblies for two species of Escallonia (Escalloniales).</title>
        <authorList>
            <person name="Chanderbali A."/>
            <person name="Dervinis C."/>
            <person name="Anghel I."/>
            <person name="Soltis D."/>
            <person name="Soltis P."/>
            <person name="Zapata F."/>
        </authorList>
    </citation>
    <scope>NUCLEOTIDE SEQUENCE</scope>
    <source>
        <strain evidence="4">UCBG92.1500</strain>
        <tissue evidence="4">Leaf</tissue>
    </source>
</reference>